<evidence type="ECO:0000256" key="1">
    <source>
        <dbReference type="ARBA" id="ARBA00004459"/>
    </source>
</evidence>
<evidence type="ECO:0000256" key="7">
    <source>
        <dbReference type="ARBA" id="ARBA00022927"/>
    </source>
</evidence>
<keyword evidence="8 13" id="KW-0472">Membrane</keyword>
<dbReference type="NCBIfam" id="TIGR00548">
    <property type="entry name" value="lolB"/>
    <property type="match status" value="1"/>
</dbReference>
<dbReference type="HAMAP" id="MF_00233">
    <property type="entry name" value="LolB"/>
    <property type="match status" value="1"/>
</dbReference>
<dbReference type="GO" id="GO:0044874">
    <property type="term" value="P:lipoprotein localization to outer membrane"/>
    <property type="evidence" value="ECO:0007669"/>
    <property type="project" value="UniProtKB-UniRule"/>
</dbReference>
<evidence type="ECO:0000256" key="10">
    <source>
        <dbReference type="ARBA" id="ARBA00023186"/>
    </source>
</evidence>
<evidence type="ECO:0000256" key="8">
    <source>
        <dbReference type="ARBA" id="ARBA00023136"/>
    </source>
</evidence>
<keyword evidence="5 13" id="KW-0813">Transport</keyword>
<proteinExistence type="inferred from homology"/>
<dbReference type="AlphaFoldDB" id="A0A1H5SAI7"/>
<evidence type="ECO:0000256" key="13">
    <source>
        <dbReference type="HAMAP-Rule" id="MF_00233"/>
    </source>
</evidence>
<sequence length="235" mass="26505">MVINELKLIIFCINPRNSKLPASRIRTHQPNVILGLLISCFILLFPGCRTLPTQPPSDAIATTIFTEPLAAGAQNIFAGDFNILGRIAVQDKSQSFSGSFRWHHRAASDEILLFTPLGQAVAEITKDSEGVRLITSKLEAFYATDVESLTEQILGWRMPLDGLQYWIQGTHAPLTAAEKDLDRKDQIIAIRQDGWHIHYSSFTPARPDSLIRPRVINLFYDNLRIRLVVDNWNIE</sequence>
<dbReference type="CDD" id="cd16326">
    <property type="entry name" value="LolB"/>
    <property type="match status" value="1"/>
</dbReference>
<keyword evidence="11 13" id="KW-0998">Cell outer membrane</keyword>
<dbReference type="EMBL" id="FNUX01000002">
    <property type="protein sequence ID" value="SEF47653.1"/>
    <property type="molecule type" value="Genomic_DNA"/>
</dbReference>
<evidence type="ECO:0000256" key="6">
    <source>
        <dbReference type="ARBA" id="ARBA00022729"/>
    </source>
</evidence>
<reference evidence="14 15" key="1">
    <citation type="submission" date="2016-10" db="EMBL/GenBank/DDBJ databases">
        <authorList>
            <person name="de Groot N.N."/>
        </authorList>
    </citation>
    <scope>NUCLEOTIDE SEQUENCE [LARGE SCALE GENOMIC DNA]</scope>
    <source>
        <strain evidence="14 15">Nm13</strain>
    </source>
</reference>
<evidence type="ECO:0000313" key="15">
    <source>
        <dbReference type="Proteomes" id="UP000236753"/>
    </source>
</evidence>
<comment type="function">
    <text evidence="13">Plays a critical role in the incorporation of lipoproteins in the outer membrane after they are released by the LolA protein.</text>
</comment>
<accession>A0A1H5SAI7</accession>
<keyword evidence="6" id="KW-0732">Signal</keyword>
<dbReference type="GO" id="GO:0009279">
    <property type="term" value="C:cell outer membrane"/>
    <property type="evidence" value="ECO:0007669"/>
    <property type="project" value="UniProtKB-SubCell"/>
</dbReference>
<dbReference type="SUPFAM" id="SSF89392">
    <property type="entry name" value="Prokaryotic lipoproteins and lipoprotein localization factors"/>
    <property type="match status" value="1"/>
</dbReference>
<organism evidence="14 15">
    <name type="scientific">Nitrosomonas ureae</name>
    <dbReference type="NCBI Taxonomy" id="44577"/>
    <lineage>
        <taxon>Bacteria</taxon>
        <taxon>Pseudomonadati</taxon>
        <taxon>Pseudomonadota</taxon>
        <taxon>Betaproteobacteria</taxon>
        <taxon>Nitrosomonadales</taxon>
        <taxon>Nitrosomonadaceae</taxon>
        <taxon>Nitrosomonas</taxon>
    </lineage>
</organism>
<keyword evidence="9" id="KW-0564">Palmitate</keyword>
<comment type="similarity">
    <text evidence="2 13">Belongs to the LolB family.</text>
</comment>
<dbReference type="Pfam" id="PF03550">
    <property type="entry name" value="LolB"/>
    <property type="match status" value="1"/>
</dbReference>
<evidence type="ECO:0000256" key="12">
    <source>
        <dbReference type="ARBA" id="ARBA00023288"/>
    </source>
</evidence>
<name>A0A1H5SAI7_9PROT</name>
<dbReference type="InterPro" id="IPR004565">
    <property type="entry name" value="OM_lipoprot_LolB"/>
</dbReference>
<evidence type="ECO:0000256" key="3">
    <source>
        <dbReference type="ARBA" id="ARBA00011245"/>
    </source>
</evidence>
<dbReference type="Proteomes" id="UP000236753">
    <property type="component" value="Unassembled WGS sequence"/>
</dbReference>
<evidence type="ECO:0000256" key="2">
    <source>
        <dbReference type="ARBA" id="ARBA00009696"/>
    </source>
</evidence>
<evidence type="ECO:0000256" key="5">
    <source>
        <dbReference type="ARBA" id="ARBA00022448"/>
    </source>
</evidence>
<dbReference type="InterPro" id="IPR029046">
    <property type="entry name" value="LolA/LolB/LppX"/>
</dbReference>
<dbReference type="GO" id="GO:0015031">
    <property type="term" value="P:protein transport"/>
    <property type="evidence" value="ECO:0007669"/>
    <property type="project" value="UniProtKB-KW"/>
</dbReference>
<evidence type="ECO:0000256" key="11">
    <source>
        <dbReference type="ARBA" id="ARBA00023237"/>
    </source>
</evidence>
<protein>
    <recommendedName>
        <fullName evidence="4 13">Outer-membrane lipoprotein LolB</fullName>
    </recommendedName>
</protein>
<comment type="subunit">
    <text evidence="3 13">Monomer.</text>
</comment>
<evidence type="ECO:0000256" key="4">
    <source>
        <dbReference type="ARBA" id="ARBA00016202"/>
    </source>
</evidence>
<evidence type="ECO:0000256" key="9">
    <source>
        <dbReference type="ARBA" id="ARBA00023139"/>
    </source>
</evidence>
<gene>
    <name evidence="13" type="primary">lolB</name>
    <name evidence="14" type="ORF">SAMN05216334_10291</name>
</gene>
<dbReference type="Gene3D" id="2.50.20.10">
    <property type="entry name" value="Lipoprotein localisation LolA/LolB/LppX"/>
    <property type="match status" value="1"/>
</dbReference>
<comment type="subcellular location">
    <subcellularLocation>
        <location evidence="1">Cell outer membrane</location>
        <topology evidence="1">Lipid-anchor</topology>
    </subcellularLocation>
</comment>
<evidence type="ECO:0000313" key="14">
    <source>
        <dbReference type="EMBL" id="SEF47653.1"/>
    </source>
</evidence>
<keyword evidence="10 13" id="KW-0143">Chaperone</keyword>
<dbReference type="OrthoDB" id="9797618at2"/>
<keyword evidence="7 13" id="KW-0653">Protein transport</keyword>
<keyword evidence="12 14" id="KW-0449">Lipoprotein</keyword>